<accession>A0ABX4J398</accession>
<keyword evidence="2" id="KW-1185">Reference proteome</keyword>
<gene>
    <name evidence="1" type="ORF">CO662_23040</name>
</gene>
<dbReference type="EMBL" id="NWSL01000015">
    <property type="protein sequence ID" value="PDS49663.1"/>
    <property type="molecule type" value="Genomic_DNA"/>
</dbReference>
<name>A0ABX4J398_9HYPH</name>
<sequence length="110" mass="12168">MKNRQFNGRKPLLVGVTGGIELEAPQMVAGQGGAVIVMGNRAEKAEAVPFDYEFRTVIEPLVCMPAKICSVVLRMKRRQFIQLRYRASEGNTSVSAVYLEASSHGRSFYS</sequence>
<comment type="caution">
    <text evidence="1">The sequence shown here is derived from an EMBL/GenBank/DDBJ whole genome shotgun (WGS) entry which is preliminary data.</text>
</comment>
<evidence type="ECO:0000313" key="2">
    <source>
        <dbReference type="Proteomes" id="UP000219972"/>
    </source>
</evidence>
<proteinExistence type="predicted"/>
<dbReference type="Proteomes" id="UP000219972">
    <property type="component" value="Unassembled WGS sequence"/>
</dbReference>
<evidence type="ECO:0000313" key="1">
    <source>
        <dbReference type="EMBL" id="PDS49663.1"/>
    </source>
</evidence>
<protein>
    <submittedName>
        <fullName evidence="1">Uncharacterized protein</fullName>
    </submittedName>
</protein>
<reference evidence="1 2" key="1">
    <citation type="submission" date="2017-09" db="EMBL/GenBank/DDBJ databases">
        <title>Comparative genomics of rhizobia isolated from Phaseolus vulgaris in China.</title>
        <authorList>
            <person name="Tong W."/>
        </authorList>
    </citation>
    <scope>NUCLEOTIDE SEQUENCE [LARGE SCALE GENOMIC DNA]</scope>
    <source>
        <strain evidence="1 2">Y27</strain>
    </source>
</reference>
<organism evidence="1 2">
    <name type="scientific">Rhizobium anhuiense</name>
    <dbReference type="NCBI Taxonomy" id="1184720"/>
    <lineage>
        <taxon>Bacteria</taxon>
        <taxon>Pseudomonadati</taxon>
        <taxon>Pseudomonadota</taxon>
        <taxon>Alphaproteobacteria</taxon>
        <taxon>Hyphomicrobiales</taxon>
        <taxon>Rhizobiaceae</taxon>
        <taxon>Rhizobium/Agrobacterium group</taxon>
        <taxon>Rhizobium</taxon>
    </lineage>
</organism>
<dbReference type="RefSeq" id="WP_097544105.1">
    <property type="nucleotide sequence ID" value="NZ_NWSK01000026.1"/>
</dbReference>